<feature type="compositionally biased region" description="Low complexity" evidence="2">
    <location>
        <begin position="423"/>
        <end position="442"/>
    </location>
</feature>
<dbReference type="PANTHER" id="PTHR23177:SF64">
    <property type="entry name" value="RHO GTPASE-ACTIVATING PROTEIN 1"/>
    <property type="match status" value="1"/>
</dbReference>
<evidence type="ECO:0000256" key="1">
    <source>
        <dbReference type="ARBA" id="ARBA00022468"/>
    </source>
</evidence>
<feature type="compositionally biased region" description="Polar residues" evidence="2">
    <location>
        <begin position="21"/>
        <end position="33"/>
    </location>
</feature>
<dbReference type="GO" id="GO:0007165">
    <property type="term" value="P:signal transduction"/>
    <property type="evidence" value="ECO:0007669"/>
    <property type="project" value="InterPro"/>
</dbReference>
<dbReference type="PANTHER" id="PTHR23177">
    <property type="entry name" value="MKIAA1688 PROTEIN"/>
    <property type="match status" value="1"/>
</dbReference>
<organism evidence="5">
    <name type="scientific">Anthurium amnicola</name>
    <dbReference type="NCBI Taxonomy" id="1678845"/>
    <lineage>
        <taxon>Eukaryota</taxon>
        <taxon>Viridiplantae</taxon>
        <taxon>Streptophyta</taxon>
        <taxon>Embryophyta</taxon>
        <taxon>Tracheophyta</taxon>
        <taxon>Spermatophyta</taxon>
        <taxon>Magnoliopsida</taxon>
        <taxon>Liliopsida</taxon>
        <taxon>Araceae</taxon>
        <taxon>Pothoideae</taxon>
        <taxon>Potheae</taxon>
        <taxon>Anthurium</taxon>
    </lineage>
</organism>
<dbReference type="PROSITE" id="PS50108">
    <property type="entry name" value="CRIB"/>
    <property type="match status" value="1"/>
</dbReference>
<evidence type="ECO:0000259" key="3">
    <source>
        <dbReference type="PROSITE" id="PS50108"/>
    </source>
</evidence>
<name>A0A1D1XF27_9ARAE</name>
<accession>A0A1D1XF27</accession>
<dbReference type="CDD" id="cd00132">
    <property type="entry name" value="CRIB"/>
    <property type="match status" value="1"/>
</dbReference>
<feature type="compositionally biased region" description="Basic and acidic residues" evidence="2">
    <location>
        <begin position="66"/>
        <end position="76"/>
    </location>
</feature>
<feature type="region of interest" description="Disordered" evidence="2">
    <location>
        <begin position="383"/>
        <end position="481"/>
    </location>
</feature>
<feature type="compositionally biased region" description="Basic and acidic residues" evidence="2">
    <location>
        <begin position="399"/>
        <end position="419"/>
    </location>
</feature>
<gene>
    <name evidence="5" type="primary">gacA_1</name>
    <name evidence="5" type="ORF">g.55995</name>
</gene>
<dbReference type="SUPFAM" id="SSF48350">
    <property type="entry name" value="GTPase activation domain, GAP"/>
    <property type="match status" value="1"/>
</dbReference>
<evidence type="ECO:0000259" key="4">
    <source>
        <dbReference type="PROSITE" id="PS50238"/>
    </source>
</evidence>
<dbReference type="FunFam" id="1.10.555.10:FF:000046">
    <property type="entry name" value="Rho GTPase-activating protein 5"/>
    <property type="match status" value="1"/>
</dbReference>
<dbReference type="Pfam" id="PF00620">
    <property type="entry name" value="RhoGAP"/>
    <property type="match status" value="1"/>
</dbReference>
<dbReference type="InterPro" id="IPR044785">
    <property type="entry name" value="RopGAP1-5"/>
</dbReference>
<evidence type="ECO:0000313" key="5">
    <source>
        <dbReference type="EMBL" id="JAT40976.1"/>
    </source>
</evidence>
<dbReference type="CDD" id="cd00159">
    <property type="entry name" value="RhoGAP"/>
    <property type="match status" value="1"/>
</dbReference>
<dbReference type="SMART" id="SM00285">
    <property type="entry name" value="PBD"/>
    <property type="match status" value="1"/>
</dbReference>
<dbReference type="Gene3D" id="3.90.810.10">
    <property type="entry name" value="CRIB domain"/>
    <property type="match status" value="1"/>
</dbReference>
<dbReference type="Pfam" id="PF00786">
    <property type="entry name" value="PBD"/>
    <property type="match status" value="1"/>
</dbReference>
<feature type="region of interest" description="Disordered" evidence="2">
    <location>
        <begin position="1"/>
        <end position="78"/>
    </location>
</feature>
<sequence length="507" mass="55174">MTAVLHSPSHLPSSPSSSLSCTPNDGSRQSRTLLSADPPTAVEGGGREGLGSSAGRKGAQRGGGRGRRDEERRNREEEDQLSLLALLVAVVRKSLVGCRTESEEDLGSMEIGWPTNVRHVAHVTFDRFHGFLGLPVEFEPEVPGRAPSASASVFGVSTESMQCSYDSRGNSVPTILLLMQRRLYEQGGLQAEGIFRINAENSQEEHVRDQLNGGIVPDGIDVHCLAGLIKAWFRELPTGVLDPLTPEQVMQCQTEEECAQLVKLLPPTEGALLDWAINLMSDVVQEEQHNKMNARNVAMVFAPNMTQMADPLTALMYAVQVMNFLKTLILRTLRQRQESVLDIASASPSEPSDENGQHSLCLQLDPRNDEETHNVFVSDEPCLEKPCQLPENNATSDDNIDRSQNSHDKATSEGTDHSSGEQLSEFTTTDDSSTSALEAATEVCKTEGQVNSGRTRTGKTSVHSKKGAKKVNSQAVGRVSVPAEKTRGGASIVSRINSRVERVEAWR</sequence>
<dbReference type="InterPro" id="IPR000095">
    <property type="entry name" value="CRIB_dom"/>
</dbReference>
<dbReference type="InterPro" id="IPR008936">
    <property type="entry name" value="Rho_GTPase_activation_prot"/>
</dbReference>
<dbReference type="Gene3D" id="1.10.555.10">
    <property type="entry name" value="Rho GTPase activation protein"/>
    <property type="match status" value="1"/>
</dbReference>
<keyword evidence="1" id="KW-0343">GTPase activation</keyword>
<dbReference type="EMBL" id="GDJX01026960">
    <property type="protein sequence ID" value="JAT40976.1"/>
    <property type="molecule type" value="Transcribed_RNA"/>
</dbReference>
<dbReference type="InterPro" id="IPR036936">
    <property type="entry name" value="CRIB_dom_sf"/>
</dbReference>
<feature type="domain" description="Rho-GAP" evidence="4">
    <location>
        <begin position="156"/>
        <end position="341"/>
    </location>
</feature>
<dbReference type="PROSITE" id="PS50238">
    <property type="entry name" value="RHOGAP"/>
    <property type="match status" value="1"/>
</dbReference>
<evidence type="ECO:0000256" key="2">
    <source>
        <dbReference type="SAM" id="MobiDB-lite"/>
    </source>
</evidence>
<dbReference type="AlphaFoldDB" id="A0A1D1XF27"/>
<dbReference type="GO" id="GO:0005096">
    <property type="term" value="F:GTPase activator activity"/>
    <property type="evidence" value="ECO:0007669"/>
    <property type="project" value="UniProtKB-KW"/>
</dbReference>
<feature type="compositionally biased region" description="Low complexity" evidence="2">
    <location>
        <begin position="1"/>
        <end position="20"/>
    </location>
</feature>
<feature type="compositionally biased region" description="Polar residues" evidence="2">
    <location>
        <begin position="448"/>
        <end position="461"/>
    </location>
</feature>
<dbReference type="SMART" id="SM00324">
    <property type="entry name" value="RhoGAP"/>
    <property type="match status" value="1"/>
</dbReference>
<protein>
    <submittedName>
        <fullName evidence="5">Rho GTPase-activating protein gacA</fullName>
    </submittedName>
</protein>
<proteinExistence type="predicted"/>
<feature type="domain" description="CRIB" evidence="3">
    <location>
        <begin position="111"/>
        <end position="124"/>
    </location>
</feature>
<reference evidence="5" key="1">
    <citation type="submission" date="2015-07" db="EMBL/GenBank/DDBJ databases">
        <title>Transcriptome Assembly of Anthurium amnicola.</title>
        <authorList>
            <person name="Suzuki J."/>
        </authorList>
    </citation>
    <scope>NUCLEOTIDE SEQUENCE</scope>
</reference>
<dbReference type="InterPro" id="IPR000198">
    <property type="entry name" value="RhoGAP_dom"/>
</dbReference>